<dbReference type="Pfam" id="PF00014">
    <property type="entry name" value="Kunitz_BPTI"/>
    <property type="match status" value="1"/>
</dbReference>
<dbReference type="AlphaFoldDB" id="V5ICH8"/>
<evidence type="ECO:0000259" key="2">
    <source>
        <dbReference type="SMART" id="SM00131"/>
    </source>
</evidence>
<keyword evidence="1" id="KW-0732">Signal</keyword>
<reference evidence="3" key="1">
    <citation type="journal article" date="2015" name="Sci. Rep.">
        <title>Tissue- and time-dependent transcription in Ixodes ricinus salivary glands and midguts when blood feeding on the vertebrate host.</title>
        <authorList>
            <person name="Kotsyfakis M."/>
            <person name="Schwarz A."/>
            <person name="Erhart J."/>
            <person name="Ribeiro J.M."/>
        </authorList>
    </citation>
    <scope>NUCLEOTIDE SEQUENCE</scope>
    <source>
        <tissue evidence="3">Salivary gland and midgut</tissue>
    </source>
</reference>
<dbReference type="EMBL" id="GANP01013662">
    <property type="protein sequence ID" value="JAB70806.1"/>
    <property type="molecule type" value="mRNA"/>
</dbReference>
<dbReference type="InterPro" id="IPR002223">
    <property type="entry name" value="Kunitz_BPTI"/>
</dbReference>
<proteinExistence type="evidence at transcript level"/>
<sequence>MKIMLLCLFIGGALGYPEGRTTETKKDVCKMKPPVELGHAISPGWFYNDSLDLCQYYEFGAHKHEKEKSNRFSSLLECSKTCRSHVPSFCFDTPKKTGKKATNLQVDLQFNPRGSVLSGTGEPKKTKDSKCVLKMGKAIV</sequence>
<dbReference type="GO" id="GO:0004867">
    <property type="term" value="F:serine-type endopeptidase inhibitor activity"/>
    <property type="evidence" value="ECO:0007669"/>
    <property type="project" value="InterPro"/>
</dbReference>
<feature type="chain" id="PRO_5013220794" evidence="1">
    <location>
        <begin position="16"/>
        <end position="140"/>
    </location>
</feature>
<dbReference type="SMART" id="SM00131">
    <property type="entry name" value="KU"/>
    <property type="match status" value="1"/>
</dbReference>
<evidence type="ECO:0000256" key="1">
    <source>
        <dbReference type="SAM" id="SignalP"/>
    </source>
</evidence>
<evidence type="ECO:0000313" key="3">
    <source>
        <dbReference type="EMBL" id="JAB70806.1"/>
    </source>
</evidence>
<feature type="signal peptide" evidence="1">
    <location>
        <begin position="1"/>
        <end position="15"/>
    </location>
</feature>
<feature type="domain" description="BPTI/Kunitz inhibitor" evidence="2">
    <location>
        <begin position="27"/>
        <end position="83"/>
    </location>
</feature>
<dbReference type="Gene3D" id="4.10.410.10">
    <property type="entry name" value="Pancreatic trypsin inhibitor Kunitz domain"/>
    <property type="match status" value="1"/>
</dbReference>
<dbReference type="InterPro" id="IPR036880">
    <property type="entry name" value="Kunitz_BPTI_sf"/>
</dbReference>
<dbReference type="SUPFAM" id="SSF57362">
    <property type="entry name" value="BPTI-like"/>
    <property type="match status" value="1"/>
</dbReference>
<protein>
    <submittedName>
        <fullName evidence="3">Putative tick kunitz 99</fullName>
    </submittedName>
</protein>
<accession>V5ICH8</accession>
<organism evidence="3">
    <name type="scientific">Ixodes ricinus</name>
    <name type="common">Common tick</name>
    <name type="synonym">Acarus ricinus</name>
    <dbReference type="NCBI Taxonomy" id="34613"/>
    <lineage>
        <taxon>Eukaryota</taxon>
        <taxon>Metazoa</taxon>
        <taxon>Ecdysozoa</taxon>
        <taxon>Arthropoda</taxon>
        <taxon>Chelicerata</taxon>
        <taxon>Arachnida</taxon>
        <taxon>Acari</taxon>
        <taxon>Parasitiformes</taxon>
        <taxon>Ixodida</taxon>
        <taxon>Ixodoidea</taxon>
        <taxon>Ixodidae</taxon>
        <taxon>Ixodinae</taxon>
        <taxon>Ixodes</taxon>
    </lineage>
</organism>
<name>V5ICH8_IXORI</name>